<dbReference type="OrthoDB" id="867244at2"/>
<dbReference type="Gene3D" id="1.10.10.10">
    <property type="entry name" value="Winged helix-like DNA-binding domain superfamily/Winged helix DNA-binding domain"/>
    <property type="match status" value="2"/>
</dbReference>
<dbReference type="EMBL" id="VKKY01000005">
    <property type="protein sequence ID" value="KAA3435915.1"/>
    <property type="molecule type" value="Genomic_DNA"/>
</dbReference>
<sequence>MKLVSQPPHKQAAQHNLLVRVPFRMSIMESRIFTLLLSYIHKDDKDFKEINIPLERILGDNLSGRSYKLVREACKSLFERSVNILPVDAHKNDLDEIHFFDRIKLTTGKGMVTAWFSNQIKPYLLDLKGEFTISEIEKLLSLRNAHAHRMYWFLKSIRKMRSKTIDVEELRFMLLADKSKYPKYGEFNKHVLKPALDEIVELEDDDLKFSLIELKEGKQVIKLKFKFNDLPEEPEQSTKHIQADLFNQPSQKIEYTGTELKAWNLMMKYKLDEKQGRFFLTFLKGEEITKVIYTEYSLKKSIVKNPAAHIYEALQKLVEMKKNKSL</sequence>
<comment type="similarity">
    <text evidence="1">Belongs to the initiator RepB protein family.</text>
</comment>
<evidence type="ECO:0000259" key="2">
    <source>
        <dbReference type="Pfam" id="PF01051"/>
    </source>
</evidence>
<evidence type="ECO:0000313" key="3">
    <source>
        <dbReference type="EMBL" id="KAA3435915.1"/>
    </source>
</evidence>
<reference evidence="3 4" key="1">
    <citation type="submission" date="2019-07" db="EMBL/GenBank/DDBJ databases">
        <title>Rufibacter sp. nov., isolated from lake sediment.</title>
        <authorList>
            <person name="Qu J.-H."/>
        </authorList>
    </citation>
    <scope>NUCLEOTIDE SEQUENCE [LARGE SCALE GENOMIC DNA]</scope>
    <source>
        <strain evidence="3 4">NBS58-1</strain>
    </source>
</reference>
<feature type="domain" description="Initiator Rep protein WH1" evidence="2">
    <location>
        <begin position="13"/>
        <end position="155"/>
    </location>
</feature>
<dbReference type="Pfam" id="PF21205">
    <property type="entry name" value="Rep3_C"/>
    <property type="match status" value="1"/>
</dbReference>
<dbReference type="InterPro" id="IPR000525">
    <property type="entry name" value="Initiator_Rep_WH1"/>
</dbReference>
<dbReference type="InterPro" id="IPR036390">
    <property type="entry name" value="WH_DNA-bd_sf"/>
</dbReference>
<dbReference type="GO" id="GO:0003887">
    <property type="term" value="F:DNA-directed DNA polymerase activity"/>
    <property type="evidence" value="ECO:0007669"/>
    <property type="project" value="InterPro"/>
</dbReference>
<gene>
    <name evidence="3" type="ORF">FOA19_22995</name>
</gene>
<name>A0A5B6T797_9BACT</name>
<dbReference type="InterPro" id="IPR036388">
    <property type="entry name" value="WH-like_DNA-bd_sf"/>
</dbReference>
<dbReference type="GO" id="GO:0006270">
    <property type="term" value="P:DNA replication initiation"/>
    <property type="evidence" value="ECO:0007669"/>
    <property type="project" value="InterPro"/>
</dbReference>
<evidence type="ECO:0000313" key="4">
    <source>
        <dbReference type="Proteomes" id="UP000324133"/>
    </source>
</evidence>
<proteinExistence type="inferred from homology"/>
<dbReference type="SUPFAM" id="SSF46785">
    <property type="entry name" value="Winged helix' DNA-binding domain"/>
    <property type="match status" value="2"/>
</dbReference>
<dbReference type="Pfam" id="PF01051">
    <property type="entry name" value="Rep3_N"/>
    <property type="match status" value="1"/>
</dbReference>
<keyword evidence="4" id="KW-1185">Reference proteome</keyword>
<organism evidence="3 4">
    <name type="scientific">Rufibacter hautae</name>
    <dbReference type="NCBI Taxonomy" id="2595005"/>
    <lineage>
        <taxon>Bacteria</taxon>
        <taxon>Pseudomonadati</taxon>
        <taxon>Bacteroidota</taxon>
        <taxon>Cytophagia</taxon>
        <taxon>Cytophagales</taxon>
        <taxon>Hymenobacteraceae</taxon>
        <taxon>Rufibacter</taxon>
    </lineage>
</organism>
<dbReference type="AlphaFoldDB" id="A0A5B6T797"/>
<dbReference type="RefSeq" id="WP_149093229.1">
    <property type="nucleotide sequence ID" value="NZ_VKKY01000005.1"/>
</dbReference>
<protein>
    <submittedName>
        <fullName evidence="3">Replication initiation protein</fullName>
    </submittedName>
</protein>
<comment type="caution">
    <text evidence="3">The sequence shown here is derived from an EMBL/GenBank/DDBJ whole genome shotgun (WGS) entry which is preliminary data.</text>
</comment>
<dbReference type="Proteomes" id="UP000324133">
    <property type="component" value="Unassembled WGS sequence"/>
</dbReference>
<evidence type="ECO:0000256" key="1">
    <source>
        <dbReference type="ARBA" id="ARBA00038283"/>
    </source>
</evidence>
<accession>A0A5B6T797</accession>